<feature type="transmembrane region" description="Helical" evidence="8">
    <location>
        <begin position="307"/>
        <end position="328"/>
    </location>
</feature>
<evidence type="ECO:0000259" key="10">
    <source>
        <dbReference type="PROSITE" id="PS50929"/>
    </source>
</evidence>
<dbReference type="Pfam" id="PF00664">
    <property type="entry name" value="ABC_membrane"/>
    <property type="match status" value="1"/>
</dbReference>
<dbReference type="InterPro" id="IPR036640">
    <property type="entry name" value="ABC1_TM_sf"/>
</dbReference>
<dbReference type="InterPro" id="IPR017750">
    <property type="entry name" value="ATPase_T1SS"/>
</dbReference>
<keyword evidence="3" id="KW-0547">Nucleotide-binding</keyword>
<dbReference type="PROSITE" id="PS50893">
    <property type="entry name" value="ABC_TRANSPORTER_2"/>
    <property type="match status" value="1"/>
</dbReference>
<dbReference type="PROSITE" id="PS00211">
    <property type="entry name" value="ABC_TRANSPORTER_1"/>
    <property type="match status" value="1"/>
</dbReference>
<dbReference type="GO" id="GO:0005524">
    <property type="term" value="F:ATP binding"/>
    <property type="evidence" value="ECO:0007669"/>
    <property type="project" value="UniProtKB-KW"/>
</dbReference>
<feature type="domain" description="ABC transmembrane type-1" evidence="10">
    <location>
        <begin position="171"/>
        <end position="449"/>
    </location>
</feature>
<comment type="caution">
    <text evidence="12">The sequence shown here is derived from an EMBL/GenBank/DDBJ whole genome shotgun (WGS) entry which is preliminary data.</text>
</comment>
<dbReference type="PROSITE" id="PS50929">
    <property type="entry name" value="ABC_TM1F"/>
    <property type="match status" value="1"/>
</dbReference>
<evidence type="ECO:0000256" key="5">
    <source>
        <dbReference type="ARBA" id="ARBA00022840"/>
    </source>
</evidence>
<feature type="domain" description="Peptidase C39" evidence="11">
    <location>
        <begin position="13"/>
        <end position="135"/>
    </location>
</feature>
<dbReference type="Gene3D" id="3.40.50.300">
    <property type="entry name" value="P-loop containing nucleotide triphosphate hydrolases"/>
    <property type="match status" value="1"/>
</dbReference>
<evidence type="ECO:0000256" key="2">
    <source>
        <dbReference type="ARBA" id="ARBA00022692"/>
    </source>
</evidence>
<evidence type="ECO:0000313" key="13">
    <source>
        <dbReference type="Proteomes" id="UP000838100"/>
    </source>
</evidence>
<dbReference type="Gene3D" id="1.20.1560.10">
    <property type="entry name" value="ABC transporter type 1, transmembrane domain"/>
    <property type="match status" value="1"/>
</dbReference>
<dbReference type="SMART" id="SM00382">
    <property type="entry name" value="AAA"/>
    <property type="match status" value="1"/>
</dbReference>
<feature type="transmembrane region" description="Helical" evidence="8">
    <location>
        <begin position="171"/>
        <end position="193"/>
    </location>
</feature>
<evidence type="ECO:0000259" key="11">
    <source>
        <dbReference type="PROSITE" id="PS50990"/>
    </source>
</evidence>
<keyword evidence="5 12" id="KW-0067">ATP-binding</keyword>
<keyword evidence="7 8" id="KW-0472">Membrane</keyword>
<feature type="transmembrane region" description="Helical" evidence="8">
    <location>
        <begin position="277"/>
        <end position="301"/>
    </location>
</feature>
<evidence type="ECO:0000256" key="6">
    <source>
        <dbReference type="ARBA" id="ARBA00022989"/>
    </source>
</evidence>
<feature type="transmembrane region" description="Helical" evidence="8">
    <location>
        <begin position="396"/>
        <end position="414"/>
    </location>
</feature>
<dbReference type="InterPro" id="IPR017871">
    <property type="entry name" value="ABC_transporter-like_CS"/>
</dbReference>
<feature type="transmembrane region" description="Helical" evidence="8">
    <location>
        <begin position="205"/>
        <end position="222"/>
    </location>
</feature>
<dbReference type="PANTHER" id="PTHR43394:SF1">
    <property type="entry name" value="ATP-BINDING CASSETTE SUB-FAMILY B MEMBER 10, MITOCHONDRIAL"/>
    <property type="match status" value="1"/>
</dbReference>
<proteinExistence type="predicted"/>
<evidence type="ECO:0000256" key="7">
    <source>
        <dbReference type="ARBA" id="ARBA00023136"/>
    </source>
</evidence>
<keyword evidence="2 8" id="KW-0812">Transmembrane</keyword>
<feature type="domain" description="ABC transporter" evidence="9">
    <location>
        <begin position="484"/>
        <end position="719"/>
    </location>
</feature>
<reference evidence="12" key="1">
    <citation type="submission" date="2021-12" db="EMBL/GenBank/DDBJ databases">
        <authorList>
            <person name="Rodrigo-Torres L."/>
            <person name="Arahal R. D."/>
            <person name="Lucena T."/>
        </authorList>
    </citation>
    <scope>NUCLEOTIDE SEQUENCE</scope>
    <source>
        <strain evidence="12">CECT 8267</strain>
    </source>
</reference>
<keyword evidence="4" id="KW-0378">Hydrolase</keyword>
<gene>
    <name evidence="12" type="primary">ltxB</name>
    <name evidence="12" type="ORF">SIN8267_03581</name>
</gene>
<dbReference type="CDD" id="cd03245">
    <property type="entry name" value="ABCC_bacteriocin_exporters"/>
    <property type="match status" value="1"/>
</dbReference>
<dbReference type="PROSITE" id="PS50990">
    <property type="entry name" value="PEPTIDASE_C39"/>
    <property type="match status" value="1"/>
</dbReference>
<comment type="subcellular location">
    <subcellularLocation>
        <location evidence="1">Cell membrane</location>
        <topology evidence="1">Multi-pass membrane protein</topology>
    </subcellularLocation>
</comment>
<evidence type="ECO:0000313" key="12">
    <source>
        <dbReference type="EMBL" id="CAH0993431.1"/>
    </source>
</evidence>
<evidence type="ECO:0000256" key="4">
    <source>
        <dbReference type="ARBA" id="ARBA00022801"/>
    </source>
</evidence>
<dbReference type="PANTHER" id="PTHR43394">
    <property type="entry name" value="ATP-DEPENDENT PERMEASE MDL1, MITOCHONDRIAL"/>
    <property type="match status" value="1"/>
</dbReference>
<sequence>MRVKLGNMNSKVNCEINDVLLECLYLSCRFKNKECSRSALTAGLPIKTVLTPSLLTRAAAQVGVKAKQVAKPLTEISNNLLPVILLLNEGDACVLLQLDTDKGEAVVILPKESLQEQSIPLDQLDQRYSGVCFQLRIAHRFDGRIDSVVDDYSDHWFWGTILRSTPIYRDVLLASLLINIFAVASPLFVMNVYDRVVPNAAVETLWALVVGVCLIFIFDFVLKKLRHQFLEVAGKKSDILLSSQIYAKTLAMKMMARPKSVGAFASNLKEFDSVRSFITSTTMIAVADLPFVILFLAVIYYVGGSLVVVPLVSMPIVIIYGLIAQFAVQRAIEKTYKLSAQKNALLIESLQGIETIKCLGAEGSLQHDWEQAVGHTAYWSQKSREISTSTNHFSQLVQQLTMVFIVVYGVYLIAELELTMGALVACVMLSGRIAGPISQIANLLANYQQTKTAYTSLDGIMAKPDERVVADKSVVNLPAIAGNLQFNEVSFSYPEKEILALNNVSFNIQAGEKVGIIGRIGSGKTSLARLLMGLYEPSDGRVLIDNIEIRQTNISDIRKNISFVDQAPTLFYGSLKENVGYGQTIVDEKEVLDVLSDVGLASMVNGDPKGLDLEIGEQGVTLSGGQRQAVALARALLRDASVYLLDEPTSAMDNLSEEFIKTRLTQRLADKTVVLITHKMSMLSMVDRVIVMDAGKIVADGPKDAVITALKNGEINVVNR</sequence>
<dbReference type="Gene3D" id="3.90.70.10">
    <property type="entry name" value="Cysteine proteinases"/>
    <property type="match status" value="1"/>
</dbReference>
<evidence type="ECO:0000256" key="1">
    <source>
        <dbReference type="ARBA" id="ARBA00004651"/>
    </source>
</evidence>
<keyword evidence="6 8" id="KW-1133">Transmembrane helix</keyword>
<dbReference type="InterPro" id="IPR003593">
    <property type="entry name" value="AAA+_ATPase"/>
</dbReference>
<keyword evidence="13" id="KW-1185">Reference proteome</keyword>
<dbReference type="SUPFAM" id="SSF90123">
    <property type="entry name" value="ABC transporter transmembrane region"/>
    <property type="match status" value="1"/>
</dbReference>
<dbReference type="InterPro" id="IPR011527">
    <property type="entry name" value="ABC1_TM_dom"/>
</dbReference>
<dbReference type="Pfam" id="PF00005">
    <property type="entry name" value="ABC_tran"/>
    <property type="match status" value="1"/>
</dbReference>
<name>A0ABN8EST9_9GAMM</name>
<dbReference type="SUPFAM" id="SSF52540">
    <property type="entry name" value="P-loop containing nucleoside triphosphate hydrolases"/>
    <property type="match status" value="1"/>
</dbReference>
<evidence type="ECO:0000256" key="8">
    <source>
        <dbReference type="SAM" id="Phobius"/>
    </source>
</evidence>
<accession>A0ABN8EST9</accession>
<dbReference type="NCBIfam" id="TIGR03375">
    <property type="entry name" value="type_I_sec_LssB"/>
    <property type="match status" value="1"/>
</dbReference>
<dbReference type="EMBL" id="CAKLPX010000009">
    <property type="protein sequence ID" value="CAH0993431.1"/>
    <property type="molecule type" value="Genomic_DNA"/>
</dbReference>
<dbReference type="Proteomes" id="UP000838100">
    <property type="component" value="Unassembled WGS sequence"/>
</dbReference>
<organism evidence="12 13">
    <name type="scientific">Sinobacterium norvegicum</name>
    <dbReference type="NCBI Taxonomy" id="1641715"/>
    <lineage>
        <taxon>Bacteria</taxon>
        <taxon>Pseudomonadati</taxon>
        <taxon>Pseudomonadota</taxon>
        <taxon>Gammaproteobacteria</taxon>
        <taxon>Cellvibrionales</taxon>
        <taxon>Spongiibacteraceae</taxon>
        <taxon>Sinobacterium</taxon>
    </lineage>
</organism>
<evidence type="ECO:0000259" key="9">
    <source>
        <dbReference type="PROSITE" id="PS50893"/>
    </source>
</evidence>
<dbReference type="InterPro" id="IPR027417">
    <property type="entry name" value="P-loop_NTPase"/>
</dbReference>
<dbReference type="InterPro" id="IPR003439">
    <property type="entry name" value="ABC_transporter-like_ATP-bd"/>
</dbReference>
<evidence type="ECO:0000256" key="3">
    <source>
        <dbReference type="ARBA" id="ARBA00022741"/>
    </source>
</evidence>
<dbReference type="InterPro" id="IPR039421">
    <property type="entry name" value="Type_1_exporter"/>
</dbReference>
<dbReference type="InterPro" id="IPR005074">
    <property type="entry name" value="Peptidase_C39"/>
</dbReference>
<dbReference type="CDD" id="cd18587">
    <property type="entry name" value="ABC_6TM_LapB_like"/>
    <property type="match status" value="1"/>
</dbReference>
<protein>
    <submittedName>
        <fullName evidence="12">Leukotoxin export ATP-binding protein LtxB</fullName>
    </submittedName>
</protein>